<gene>
    <name evidence="1" type="ORF">HMPREF9439_00554</name>
</gene>
<dbReference type="AlphaFoldDB" id="F3QI07"/>
<dbReference type="Proteomes" id="UP000005156">
    <property type="component" value="Unassembled WGS sequence"/>
</dbReference>
<name>F3QI07_9BURK</name>
<comment type="caution">
    <text evidence="1">The sequence shown here is derived from an EMBL/GenBank/DDBJ whole genome shotgun (WGS) entry which is preliminary data.</text>
</comment>
<proteinExistence type="predicted"/>
<organism evidence="1 2">
    <name type="scientific">Parasutterella excrementihominis YIT 11859</name>
    <dbReference type="NCBI Taxonomy" id="762966"/>
    <lineage>
        <taxon>Bacteria</taxon>
        <taxon>Pseudomonadati</taxon>
        <taxon>Pseudomonadota</taxon>
        <taxon>Betaproteobacteria</taxon>
        <taxon>Burkholderiales</taxon>
        <taxon>Sutterellaceae</taxon>
        <taxon>Parasutterella</taxon>
    </lineage>
</organism>
<evidence type="ECO:0000313" key="1">
    <source>
        <dbReference type="EMBL" id="EGG56828.1"/>
    </source>
</evidence>
<keyword evidence="2" id="KW-1185">Reference proteome</keyword>
<evidence type="ECO:0000313" key="2">
    <source>
        <dbReference type="Proteomes" id="UP000005156"/>
    </source>
</evidence>
<dbReference type="HOGENOM" id="CLU_3273943_0_0_4"/>
<sequence length="41" mass="4847">MKKNLISSMEFFTLIASLHNLIHNVLIHNNVSRRNNDRLKN</sequence>
<dbReference type="EMBL" id="AFBP01000013">
    <property type="protein sequence ID" value="EGG56828.1"/>
    <property type="molecule type" value="Genomic_DNA"/>
</dbReference>
<accession>F3QI07</accession>
<protein>
    <submittedName>
        <fullName evidence="1">Uncharacterized protein</fullName>
    </submittedName>
</protein>
<reference evidence="1 2" key="1">
    <citation type="submission" date="2011-02" db="EMBL/GenBank/DDBJ databases">
        <authorList>
            <person name="Weinstock G."/>
            <person name="Sodergren E."/>
            <person name="Clifton S."/>
            <person name="Fulton L."/>
            <person name="Fulton B."/>
            <person name="Courtney L."/>
            <person name="Fronick C."/>
            <person name="Harrison M."/>
            <person name="Strong C."/>
            <person name="Farmer C."/>
            <person name="Delahaunty K."/>
            <person name="Markovic C."/>
            <person name="Hall O."/>
            <person name="Minx P."/>
            <person name="Tomlinson C."/>
            <person name="Mitreva M."/>
            <person name="Hou S."/>
            <person name="Chen J."/>
            <person name="Wollam A."/>
            <person name="Pepin K.H."/>
            <person name="Johnson M."/>
            <person name="Bhonagiri V."/>
            <person name="Zhang X."/>
            <person name="Suruliraj S."/>
            <person name="Warren W."/>
            <person name="Chinwalla A."/>
            <person name="Mardis E.R."/>
            <person name="Wilson R.K."/>
        </authorList>
    </citation>
    <scope>NUCLEOTIDE SEQUENCE [LARGE SCALE GENOMIC DNA]</scope>
    <source>
        <strain evidence="1 2">YIT 11859</strain>
    </source>
</reference>